<comment type="caution">
    <text evidence="1">The sequence shown here is derived from an EMBL/GenBank/DDBJ whole genome shotgun (WGS) entry which is preliminary data.</text>
</comment>
<evidence type="ECO:0000313" key="2">
    <source>
        <dbReference type="Proteomes" id="UP000273405"/>
    </source>
</evidence>
<dbReference type="EMBL" id="RAWG01000098">
    <property type="protein sequence ID" value="RKH41884.1"/>
    <property type="molecule type" value="Genomic_DNA"/>
</dbReference>
<accession>A0A3A8NQZ4</accession>
<evidence type="ECO:0000313" key="1">
    <source>
        <dbReference type="EMBL" id="RKH41884.1"/>
    </source>
</evidence>
<reference evidence="2" key="1">
    <citation type="submission" date="2018-09" db="EMBL/GenBank/DDBJ databases">
        <authorList>
            <person name="Livingstone P.G."/>
            <person name="Whitworth D.E."/>
        </authorList>
    </citation>
    <scope>NUCLEOTIDE SEQUENCE [LARGE SCALE GENOMIC DNA]</scope>
    <source>
        <strain evidence="2">CA040B</strain>
    </source>
</reference>
<keyword evidence="2" id="KW-1185">Reference proteome</keyword>
<gene>
    <name evidence="1" type="ORF">D7X12_17225</name>
</gene>
<protein>
    <submittedName>
        <fullName evidence="1">Uncharacterized protein</fullName>
    </submittedName>
</protein>
<dbReference type="OrthoDB" id="5526082at2"/>
<name>A0A3A8NQZ4_9BACT</name>
<proteinExistence type="predicted"/>
<sequence>MPMSSLPSSRGATLLRAASLGLVAGLLLGGLALLALGVRGVFLPRDCAGLSLPECQFEQETARDLGRVQTLSGGALIALGSALFALTRPRAPPEP</sequence>
<organism evidence="1 2">
    <name type="scientific">Corallococcus sicarius</name>
    <dbReference type="NCBI Taxonomy" id="2316726"/>
    <lineage>
        <taxon>Bacteria</taxon>
        <taxon>Pseudomonadati</taxon>
        <taxon>Myxococcota</taxon>
        <taxon>Myxococcia</taxon>
        <taxon>Myxococcales</taxon>
        <taxon>Cystobacterineae</taxon>
        <taxon>Myxococcaceae</taxon>
        <taxon>Corallococcus</taxon>
    </lineage>
</organism>
<dbReference type="Proteomes" id="UP000273405">
    <property type="component" value="Unassembled WGS sequence"/>
</dbReference>
<dbReference type="AlphaFoldDB" id="A0A3A8NQZ4"/>